<accession>A0AAW5KGC6</accession>
<evidence type="ECO:0000313" key="1">
    <source>
        <dbReference type="EMBL" id="MCQ5151685.1"/>
    </source>
</evidence>
<proteinExistence type="predicted"/>
<dbReference type="AlphaFoldDB" id="A0AAW5KGC6"/>
<sequence>MKTNEKIKSYEPEKFKEKYKAYLIGLLSTDYKCCGTSKEIEIEKNKAWKKLRGKKIAYYNIYMDPDKKENIDFYNDLSDFLNAASCEHRKDLLFKANGLSKKGIMVYRKKDKKEYFTIHSDQLGFSAVPWIYFSNKYPLSRYFEMQKNKEAAQFLADYVLTTRTLGGSFLWPETLWKGYNRSRGCAKIEDRVDLTLLEIKHYFEYRDLDDKKKFKYRRDILFSRYKIPDAQTWFGFFDSFEDYVDFFMFNDFVDKDKQTKEYTPINILTGKAFETDYPGYKTNTLKEIEDEKQLKAMLDLVMRKVKTRSEKMEDLINEYNQTNDTKGEKHENILHE</sequence>
<evidence type="ECO:0000313" key="2">
    <source>
        <dbReference type="Proteomes" id="UP001206236"/>
    </source>
</evidence>
<gene>
    <name evidence="1" type="ORF">NE632_00055</name>
</gene>
<dbReference type="Proteomes" id="UP001206236">
    <property type="component" value="Unassembled WGS sequence"/>
</dbReference>
<organism evidence="1 2">
    <name type="scientific">Ruminococcus bicirculans</name>
    <name type="common">ex Wegman et al. 2014</name>
    <dbReference type="NCBI Taxonomy" id="1160721"/>
    <lineage>
        <taxon>Bacteria</taxon>
        <taxon>Bacillati</taxon>
        <taxon>Bacillota</taxon>
        <taxon>Clostridia</taxon>
        <taxon>Eubacteriales</taxon>
        <taxon>Oscillospiraceae</taxon>
        <taxon>Ruminococcus</taxon>
    </lineage>
</organism>
<protein>
    <submittedName>
        <fullName evidence="1">Uncharacterized protein</fullName>
    </submittedName>
</protein>
<reference evidence="1" key="1">
    <citation type="submission" date="2022-06" db="EMBL/GenBank/DDBJ databases">
        <title>Isolation of gut microbiota from human fecal samples.</title>
        <authorList>
            <person name="Pamer E.G."/>
            <person name="Barat B."/>
            <person name="Waligurski E."/>
            <person name="Medina S."/>
            <person name="Paddock L."/>
            <person name="Mostad J."/>
        </authorList>
    </citation>
    <scope>NUCLEOTIDE SEQUENCE</scope>
    <source>
        <strain evidence="1">DFI.5.57</strain>
    </source>
</reference>
<dbReference type="Pfam" id="PF22507">
    <property type="entry name" value="DUF6994"/>
    <property type="match status" value="1"/>
</dbReference>
<dbReference type="EMBL" id="JANGCN010000001">
    <property type="protein sequence ID" value="MCQ5151685.1"/>
    <property type="molecule type" value="Genomic_DNA"/>
</dbReference>
<comment type="caution">
    <text evidence="1">The sequence shown here is derived from an EMBL/GenBank/DDBJ whole genome shotgun (WGS) entry which is preliminary data.</text>
</comment>
<dbReference type="InterPro" id="IPR054263">
    <property type="entry name" value="DUF6994"/>
</dbReference>
<dbReference type="RefSeq" id="WP_256321320.1">
    <property type="nucleotide sequence ID" value="NZ_JANGCN010000001.1"/>
</dbReference>
<name>A0AAW5KGC6_9FIRM</name>